<feature type="compositionally biased region" description="Basic and acidic residues" evidence="11">
    <location>
        <begin position="378"/>
        <end position="398"/>
    </location>
</feature>
<name>A0AAE2D348_SCHME</name>
<keyword evidence="6 12" id="KW-1133">Transmembrane helix</keyword>
<evidence type="ECO:0000256" key="11">
    <source>
        <dbReference type="SAM" id="MobiDB-lite"/>
    </source>
</evidence>
<evidence type="ECO:0000256" key="5">
    <source>
        <dbReference type="ARBA" id="ARBA00022833"/>
    </source>
</evidence>
<gene>
    <name evidence="14" type="ORF">MN116_007137</name>
</gene>
<evidence type="ECO:0000256" key="3">
    <source>
        <dbReference type="ARBA" id="ARBA00022729"/>
    </source>
</evidence>
<dbReference type="PROSITE" id="PS50089">
    <property type="entry name" value="ZF_RING_2"/>
    <property type="match status" value="1"/>
</dbReference>
<keyword evidence="8" id="KW-0325">Glycoprotein</keyword>
<evidence type="ECO:0000259" key="13">
    <source>
        <dbReference type="PROSITE" id="PS50089"/>
    </source>
</evidence>
<evidence type="ECO:0000256" key="10">
    <source>
        <dbReference type="PROSITE-ProRule" id="PRU00175"/>
    </source>
</evidence>
<keyword evidence="5" id="KW-0862">Zinc</keyword>
<dbReference type="SUPFAM" id="SSF57850">
    <property type="entry name" value="RING/U-box"/>
    <property type="match status" value="1"/>
</dbReference>
<organism evidence="14 15">
    <name type="scientific">Schistosoma mekongi</name>
    <name type="common">Parasitic worm</name>
    <dbReference type="NCBI Taxonomy" id="38744"/>
    <lineage>
        <taxon>Eukaryota</taxon>
        <taxon>Metazoa</taxon>
        <taxon>Spiralia</taxon>
        <taxon>Lophotrochozoa</taxon>
        <taxon>Platyhelminthes</taxon>
        <taxon>Trematoda</taxon>
        <taxon>Digenea</taxon>
        <taxon>Strigeidida</taxon>
        <taxon>Schistosomatoidea</taxon>
        <taxon>Schistosomatidae</taxon>
        <taxon>Schistosoma</taxon>
    </lineage>
</organism>
<comment type="subcellular location">
    <subcellularLocation>
        <location evidence="9">Endomembrane system</location>
        <topology evidence="9">Single-pass type I membrane protein</topology>
    </subcellularLocation>
</comment>
<feature type="region of interest" description="Disordered" evidence="11">
    <location>
        <begin position="487"/>
        <end position="513"/>
    </location>
</feature>
<dbReference type="InterPro" id="IPR003137">
    <property type="entry name" value="PA_domain"/>
</dbReference>
<comment type="caution">
    <text evidence="14">The sequence shown here is derived from an EMBL/GenBank/DDBJ whole genome shotgun (WGS) entry which is preliminary data.</text>
</comment>
<dbReference type="InterPro" id="IPR044744">
    <property type="entry name" value="ZNRF4/RNF13/RNF167_PA"/>
</dbReference>
<evidence type="ECO:0000256" key="9">
    <source>
        <dbReference type="ARBA" id="ARBA00046288"/>
    </source>
</evidence>
<dbReference type="InterPro" id="IPR051834">
    <property type="entry name" value="RING_finger_E3_ligase"/>
</dbReference>
<evidence type="ECO:0000256" key="12">
    <source>
        <dbReference type="SAM" id="Phobius"/>
    </source>
</evidence>
<dbReference type="GO" id="GO:0006511">
    <property type="term" value="P:ubiquitin-dependent protein catabolic process"/>
    <property type="evidence" value="ECO:0007669"/>
    <property type="project" value="TreeGrafter"/>
</dbReference>
<dbReference type="GO" id="GO:0005737">
    <property type="term" value="C:cytoplasm"/>
    <property type="evidence" value="ECO:0007669"/>
    <property type="project" value="UniProtKB-ARBA"/>
</dbReference>
<proteinExistence type="predicted"/>
<dbReference type="GO" id="GO:0008270">
    <property type="term" value="F:zinc ion binding"/>
    <property type="evidence" value="ECO:0007669"/>
    <property type="project" value="UniProtKB-KW"/>
</dbReference>
<evidence type="ECO:0000256" key="1">
    <source>
        <dbReference type="ARBA" id="ARBA00022692"/>
    </source>
</evidence>
<dbReference type="SMART" id="SM00184">
    <property type="entry name" value="RING"/>
    <property type="match status" value="1"/>
</dbReference>
<reference evidence="14" key="1">
    <citation type="submission" date="2022-04" db="EMBL/GenBank/DDBJ databases">
        <authorList>
            <person name="Xu L."/>
            <person name="Lv Z."/>
        </authorList>
    </citation>
    <scope>NUCLEOTIDE SEQUENCE</scope>
    <source>
        <strain evidence="14">LV_2022a</strain>
    </source>
</reference>
<dbReference type="Proteomes" id="UP001292079">
    <property type="component" value="Unassembled WGS sequence"/>
</dbReference>
<feature type="transmembrane region" description="Helical" evidence="12">
    <location>
        <begin position="43"/>
        <end position="66"/>
    </location>
</feature>
<evidence type="ECO:0000313" key="14">
    <source>
        <dbReference type="EMBL" id="KAK4469601.1"/>
    </source>
</evidence>
<dbReference type="GO" id="GO:0012505">
    <property type="term" value="C:endomembrane system"/>
    <property type="evidence" value="ECO:0007669"/>
    <property type="project" value="UniProtKB-SubCell"/>
</dbReference>
<keyword evidence="4 10" id="KW-0863">Zinc-finger</keyword>
<evidence type="ECO:0000256" key="8">
    <source>
        <dbReference type="ARBA" id="ARBA00023180"/>
    </source>
</evidence>
<keyword evidence="3" id="KW-0732">Signal</keyword>
<dbReference type="EMBL" id="JALJAT010000005">
    <property type="protein sequence ID" value="KAK4469601.1"/>
    <property type="molecule type" value="Genomic_DNA"/>
</dbReference>
<dbReference type="Gene3D" id="3.30.40.10">
    <property type="entry name" value="Zinc/RING finger domain, C3HC4 (zinc finger)"/>
    <property type="match status" value="1"/>
</dbReference>
<reference evidence="14" key="2">
    <citation type="journal article" date="2023" name="Infect Dis Poverty">
        <title>Chromosome-scale genome of the human blood fluke Schistosoma mekongi and its implications for public health.</title>
        <authorList>
            <person name="Zhou M."/>
            <person name="Xu L."/>
            <person name="Xu D."/>
            <person name="Chen W."/>
            <person name="Khan J."/>
            <person name="Hu Y."/>
            <person name="Huang H."/>
            <person name="Wei H."/>
            <person name="Zhang Y."/>
            <person name="Chusongsang P."/>
            <person name="Tanasarnprasert K."/>
            <person name="Hu X."/>
            <person name="Limpanont Y."/>
            <person name="Lv Z."/>
        </authorList>
    </citation>
    <scope>NUCLEOTIDE SEQUENCE</scope>
    <source>
        <strain evidence="14">LV_2022a</strain>
    </source>
</reference>
<dbReference type="Pfam" id="PF13639">
    <property type="entry name" value="zf-RING_2"/>
    <property type="match status" value="1"/>
</dbReference>
<dbReference type="PANTHER" id="PTHR45931">
    <property type="entry name" value="SI:CH211-59O9.10"/>
    <property type="match status" value="1"/>
</dbReference>
<dbReference type="GO" id="GO:0005634">
    <property type="term" value="C:nucleus"/>
    <property type="evidence" value="ECO:0007669"/>
    <property type="project" value="TreeGrafter"/>
</dbReference>
<protein>
    <recommendedName>
        <fullName evidence="13">RING-type domain-containing protein</fullName>
    </recommendedName>
</protein>
<keyword evidence="15" id="KW-1185">Reference proteome</keyword>
<keyword evidence="1 12" id="KW-0812">Transmembrane</keyword>
<evidence type="ECO:0000256" key="2">
    <source>
        <dbReference type="ARBA" id="ARBA00022723"/>
    </source>
</evidence>
<dbReference type="SUPFAM" id="SSF52025">
    <property type="entry name" value="PA domain"/>
    <property type="match status" value="1"/>
</dbReference>
<dbReference type="InterPro" id="IPR013083">
    <property type="entry name" value="Znf_RING/FYVE/PHD"/>
</dbReference>
<dbReference type="Pfam" id="PF02225">
    <property type="entry name" value="PA"/>
    <property type="match status" value="1"/>
</dbReference>
<dbReference type="InterPro" id="IPR046450">
    <property type="entry name" value="PA_dom_sf"/>
</dbReference>
<keyword evidence="7 12" id="KW-0472">Membrane</keyword>
<dbReference type="AlphaFoldDB" id="A0AAE2D348"/>
<evidence type="ECO:0000313" key="15">
    <source>
        <dbReference type="Proteomes" id="UP001292079"/>
    </source>
</evidence>
<dbReference type="CDD" id="cd16665">
    <property type="entry name" value="RING-H2_RNF13-like"/>
    <property type="match status" value="1"/>
</dbReference>
<feature type="transmembrane region" description="Helical" evidence="12">
    <location>
        <begin position="230"/>
        <end position="255"/>
    </location>
</feature>
<feature type="region of interest" description="Disordered" evidence="11">
    <location>
        <begin position="376"/>
        <end position="398"/>
    </location>
</feature>
<evidence type="ECO:0000256" key="6">
    <source>
        <dbReference type="ARBA" id="ARBA00022989"/>
    </source>
</evidence>
<accession>A0AAE2D348</accession>
<dbReference type="Gene3D" id="3.50.30.30">
    <property type="match status" value="1"/>
</dbReference>
<keyword evidence="2" id="KW-0479">Metal-binding</keyword>
<dbReference type="GO" id="GO:0061630">
    <property type="term" value="F:ubiquitin protein ligase activity"/>
    <property type="evidence" value="ECO:0007669"/>
    <property type="project" value="TreeGrafter"/>
</dbReference>
<evidence type="ECO:0000256" key="4">
    <source>
        <dbReference type="ARBA" id="ARBA00022771"/>
    </source>
</evidence>
<dbReference type="PANTHER" id="PTHR45931:SF20">
    <property type="entry name" value="RING-TYPE E3 UBIQUITIN TRANSFERASE"/>
    <property type="match status" value="1"/>
</dbReference>
<evidence type="ECO:0000256" key="7">
    <source>
        <dbReference type="ARBA" id="ARBA00023136"/>
    </source>
</evidence>
<dbReference type="CDD" id="cd02123">
    <property type="entry name" value="PA_C_RZF_like"/>
    <property type="match status" value="1"/>
</dbReference>
<feature type="compositionally biased region" description="Low complexity" evidence="11">
    <location>
        <begin position="503"/>
        <end position="513"/>
    </location>
</feature>
<sequence length="557" mass="63277">MLQRGQTTTKYDLSIERVRKDNIRVHQSNTVDLDKIDFRPAEFVFLMLLECFVNVIIGSVFLLGIVSAESRTYVLRNIPFDGVVDSFSDAVSLFGPEVFHRDGYLVIANPIDGCEKIQPPPAVDTTSRDSTKNSSISFVSYFVLIQRGGCYFDLKVLNAQQKGYTGVIVFNTMNDKIFPMDGGERASQILIPSVMVDKRAGLKLMNYSIANGSNEFVISMVSFYSLPLKYVLLSLLILVGISLLILVISFTIHLCRFWRRIHRGRLSRRHLRRLVLKRFTKGLDPYDVCCICLEDYVDRDKLRLLPCQHAFHMKCIDPWLLCNRRHCPICNQVVELPGAPSMPAENETVDNDNNDFLRYIPRRLLNFMRRNNRSSVDVPRRRSVDSHQSSEHYQIDEEHTPLLQTDVIEHHVSSDAVVRNSFLTPRRPEIHSSLQFDEDDDDEMLRSDLVDFKQPCGRSSSSPPAIESLNTYNNMNDADDSTCMNISPSASSSSHNLIQNKLSTNSSRSSSTNEMKINTFELSQQIITMSPEMVTSPTIKPTSGDDILITDVNVKIT</sequence>
<feature type="domain" description="RING-type" evidence="13">
    <location>
        <begin position="289"/>
        <end position="331"/>
    </location>
</feature>
<dbReference type="InterPro" id="IPR001841">
    <property type="entry name" value="Znf_RING"/>
</dbReference>